<dbReference type="EMBL" id="JBHSLF010000025">
    <property type="protein sequence ID" value="MFC5344895.1"/>
    <property type="molecule type" value="Genomic_DNA"/>
</dbReference>
<evidence type="ECO:0000256" key="6">
    <source>
        <dbReference type="ARBA" id="ARBA00022842"/>
    </source>
</evidence>
<evidence type="ECO:0000256" key="7">
    <source>
        <dbReference type="ARBA" id="ARBA00038093"/>
    </source>
</evidence>
<accession>A0ABW0FT48</accession>
<dbReference type="SUPFAM" id="SSF88723">
    <property type="entry name" value="PIN domain-like"/>
    <property type="match status" value="1"/>
</dbReference>
<dbReference type="PANTHER" id="PTHR33653:SF1">
    <property type="entry name" value="RIBONUCLEASE VAPC2"/>
    <property type="match status" value="1"/>
</dbReference>
<comment type="cofactor">
    <cofactor evidence="1 8">
        <name>Mg(2+)</name>
        <dbReference type="ChEBI" id="CHEBI:18420"/>
    </cofactor>
</comment>
<dbReference type="InterPro" id="IPR050556">
    <property type="entry name" value="Type_II_TA_system_RNase"/>
</dbReference>
<reference evidence="11" key="1">
    <citation type="journal article" date="2019" name="Int. J. Syst. Evol. Microbiol.">
        <title>The Global Catalogue of Microorganisms (GCM) 10K type strain sequencing project: providing services to taxonomists for standard genome sequencing and annotation.</title>
        <authorList>
            <consortium name="The Broad Institute Genomics Platform"/>
            <consortium name="The Broad Institute Genome Sequencing Center for Infectious Disease"/>
            <person name="Wu L."/>
            <person name="Ma J."/>
        </authorList>
    </citation>
    <scope>NUCLEOTIDE SEQUENCE [LARGE SCALE GENOMIC DNA]</scope>
    <source>
        <strain evidence="11">JCM 12125</strain>
    </source>
</reference>
<keyword evidence="2 8" id="KW-1277">Toxin-antitoxin system</keyword>
<proteinExistence type="inferred from homology"/>
<dbReference type="InterPro" id="IPR022907">
    <property type="entry name" value="VapC_family"/>
</dbReference>
<feature type="binding site" evidence="8">
    <location>
        <position position="5"/>
    </location>
    <ligand>
        <name>Mg(2+)</name>
        <dbReference type="ChEBI" id="CHEBI:18420"/>
    </ligand>
</feature>
<sequence>MIAVDTSALIAVLGNEPQAEQCEAALLSNILVMSAATLTECLIVGARPIYRGRMPSLIEELVIEIVPVTEGFAELAASAHLRWGKGRHPARLNYGDSFSYALAEMYDCPLLYVGDDFARTDIRSALT</sequence>
<keyword evidence="5 8" id="KW-0378">Hydrolase</keyword>
<keyword evidence="4 8" id="KW-0479">Metal-binding</keyword>
<dbReference type="InterPro" id="IPR029060">
    <property type="entry name" value="PIN-like_dom_sf"/>
</dbReference>
<dbReference type="Proteomes" id="UP001596152">
    <property type="component" value="Unassembled WGS sequence"/>
</dbReference>
<evidence type="ECO:0000256" key="3">
    <source>
        <dbReference type="ARBA" id="ARBA00022722"/>
    </source>
</evidence>
<dbReference type="Pfam" id="PF01850">
    <property type="entry name" value="PIN"/>
    <property type="match status" value="1"/>
</dbReference>
<evidence type="ECO:0000256" key="5">
    <source>
        <dbReference type="ARBA" id="ARBA00022801"/>
    </source>
</evidence>
<name>A0ABW0FT48_9CAUL</name>
<organism evidence="10 11">
    <name type="scientific">Brevundimonas staleyi</name>
    <dbReference type="NCBI Taxonomy" id="74326"/>
    <lineage>
        <taxon>Bacteria</taxon>
        <taxon>Pseudomonadati</taxon>
        <taxon>Pseudomonadota</taxon>
        <taxon>Alphaproteobacteria</taxon>
        <taxon>Caulobacterales</taxon>
        <taxon>Caulobacteraceae</taxon>
        <taxon>Brevundimonas</taxon>
    </lineage>
</organism>
<keyword evidence="8" id="KW-0800">Toxin</keyword>
<protein>
    <recommendedName>
        <fullName evidence="8">Ribonuclease VapC</fullName>
        <shortName evidence="8">RNase VapC</shortName>
        <ecNumber evidence="8">3.1.-.-</ecNumber>
    </recommendedName>
    <alternativeName>
        <fullName evidence="8">Toxin VapC</fullName>
    </alternativeName>
</protein>
<evidence type="ECO:0000313" key="11">
    <source>
        <dbReference type="Proteomes" id="UP001596152"/>
    </source>
</evidence>
<keyword evidence="11" id="KW-1185">Reference proteome</keyword>
<dbReference type="RefSeq" id="WP_374037980.1">
    <property type="nucleotide sequence ID" value="NZ_CP169082.1"/>
</dbReference>
<keyword evidence="3 8" id="KW-0540">Nuclease</keyword>
<comment type="similarity">
    <text evidence="7 8">Belongs to the PINc/VapC protein family.</text>
</comment>
<evidence type="ECO:0000259" key="9">
    <source>
        <dbReference type="Pfam" id="PF01850"/>
    </source>
</evidence>
<dbReference type="InterPro" id="IPR002716">
    <property type="entry name" value="PIN_dom"/>
</dbReference>
<gene>
    <name evidence="8" type="primary">vapC</name>
    <name evidence="10" type="ORF">ACFPIE_13300</name>
</gene>
<evidence type="ECO:0000256" key="1">
    <source>
        <dbReference type="ARBA" id="ARBA00001946"/>
    </source>
</evidence>
<dbReference type="EC" id="3.1.-.-" evidence="8"/>
<comment type="caution">
    <text evidence="10">The sequence shown here is derived from an EMBL/GenBank/DDBJ whole genome shotgun (WGS) entry which is preliminary data.</text>
</comment>
<feature type="domain" description="PIN" evidence="9">
    <location>
        <begin position="2"/>
        <end position="121"/>
    </location>
</feature>
<dbReference type="PANTHER" id="PTHR33653">
    <property type="entry name" value="RIBONUCLEASE VAPC2"/>
    <property type="match status" value="1"/>
</dbReference>
<feature type="binding site" evidence="8">
    <location>
        <position position="96"/>
    </location>
    <ligand>
        <name>Mg(2+)</name>
        <dbReference type="ChEBI" id="CHEBI:18420"/>
    </ligand>
</feature>
<comment type="function">
    <text evidence="8">Toxic component of a toxin-antitoxin (TA) system. An RNase.</text>
</comment>
<evidence type="ECO:0000256" key="8">
    <source>
        <dbReference type="HAMAP-Rule" id="MF_00265"/>
    </source>
</evidence>
<dbReference type="HAMAP" id="MF_00265">
    <property type="entry name" value="VapC_Nob1"/>
    <property type="match status" value="1"/>
</dbReference>
<dbReference type="Gene3D" id="3.40.50.1010">
    <property type="entry name" value="5'-nuclease"/>
    <property type="match status" value="1"/>
</dbReference>
<evidence type="ECO:0000256" key="2">
    <source>
        <dbReference type="ARBA" id="ARBA00022649"/>
    </source>
</evidence>
<keyword evidence="6 8" id="KW-0460">Magnesium</keyword>
<evidence type="ECO:0000313" key="10">
    <source>
        <dbReference type="EMBL" id="MFC5344895.1"/>
    </source>
</evidence>
<dbReference type="CDD" id="cd09871">
    <property type="entry name" value="PIN_MtVapC28-VapC30-like"/>
    <property type="match status" value="1"/>
</dbReference>
<evidence type="ECO:0000256" key="4">
    <source>
        <dbReference type="ARBA" id="ARBA00022723"/>
    </source>
</evidence>